<comment type="caution">
    <text evidence="3">The sequence shown here is derived from an EMBL/GenBank/DDBJ whole genome shotgun (WGS) entry which is preliminary data.</text>
</comment>
<keyword evidence="4" id="KW-1185">Reference proteome</keyword>
<reference evidence="3" key="1">
    <citation type="submission" date="2019-11" db="EMBL/GenBank/DDBJ databases">
        <title>Leishmania tarentolae CDS.</title>
        <authorList>
            <person name="Goto Y."/>
            <person name="Yamagishi J."/>
        </authorList>
    </citation>
    <scope>NUCLEOTIDE SEQUENCE [LARGE SCALE GENOMIC DNA]</scope>
    <source>
        <strain evidence="3">Parrot Tar II</strain>
    </source>
</reference>
<gene>
    <name evidence="3" type="ORF">LtaPh_3528100</name>
</gene>
<feature type="transmembrane region" description="Helical" evidence="1">
    <location>
        <begin position="269"/>
        <end position="293"/>
    </location>
</feature>
<accession>A0A640KT55</accession>
<feature type="chain" id="PRO_5024854934" evidence="2">
    <location>
        <begin position="36"/>
        <end position="392"/>
    </location>
</feature>
<evidence type="ECO:0000313" key="3">
    <source>
        <dbReference type="EMBL" id="GET92796.1"/>
    </source>
</evidence>
<keyword evidence="2" id="KW-0732">Signal</keyword>
<dbReference type="PANTHER" id="PTHR35613:SF2">
    <property type="entry name" value="C-TYPE LECTIN DOMAIN-CONTAINING PROTEIN"/>
    <property type="match status" value="1"/>
</dbReference>
<evidence type="ECO:0000256" key="2">
    <source>
        <dbReference type="SAM" id="SignalP"/>
    </source>
</evidence>
<dbReference type="Proteomes" id="UP000419144">
    <property type="component" value="Unassembled WGS sequence"/>
</dbReference>
<evidence type="ECO:0000313" key="4">
    <source>
        <dbReference type="Proteomes" id="UP000419144"/>
    </source>
</evidence>
<organism evidence="3 4">
    <name type="scientific">Leishmania tarentolae</name>
    <name type="common">Sauroleishmania tarentolae</name>
    <dbReference type="NCBI Taxonomy" id="5689"/>
    <lineage>
        <taxon>Eukaryota</taxon>
        <taxon>Discoba</taxon>
        <taxon>Euglenozoa</taxon>
        <taxon>Kinetoplastea</taxon>
        <taxon>Metakinetoplastina</taxon>
        <taxon>Trypanosomatida</taxon>
        <taxon>Trypanosomatidae</taxon>
        <taxon>Leishmaniinae</taxon>
        <taxon>Leishmania</taxon>
        <taxon>lizard Leishmania</taxon>
    </lineage>
</organism>
<dbReference type="AlphaFoldDB" id="A0A640KT55"/>
<dbReference type="OrthoDB" id="273183at2759"/>
<feature type="signal peptide" evidence="2">
    <location>
        <begin position="1"/>
        <end position="35"/>
    </location>
</feature>
<proteinExistence type="predicted"/>
<dbReference type="EMBL" id="BLBS01000056">
    <property type="protein sequence ID" value="GET92796.1"/>
    <property type="molecule type" value="Genomic_DNA"/>
</dbReference>
<name>A0A640KT55_LEITA</name>
<keyword evidence="1" id="KW-0812">Transmembrane</keyword>
<evidence type="ECO:0000256" key="1">
    <source>
        <dbReference type="SAM" id="Phobius"/>
    </source>
</evidence>
<dbReference type="VEuPathDB" id="TriTrypDB:LtaPh_3528100"/>
<protein>
    <submittedName>
        <fullName evidence="3">Uncharacterized protein</fullName>
    </submittedName>
</protein>
<sequence>MNTVVVTTPRMRVIHAHLACGLFFVLCLLYSGAAGQVVTQPWYKINYNTPAYVLYKPEDVVLYATSRAAANGYCMQNGMSIFSAELPAKDDIFAADAAKELGGTGFFTFTGSSGEPAPSFTSSCTQLQPDISVLPNSIKCAFSFRFGLLTILDAILLGNQTGVLQYYSLYPGVESAGNANTGFPVEWDTTNRNPRGYYFMAVKGLTATSGRHINVDAVVTSTDPYVSVPKFAIYCESQSFLGYVPVPSVLSQPSFVKGYKELTWAQEHWWIIFLILAVLILIVLLAILIYCCITMAPPKPLPPIAPMVLREHNGAAYVNVLDAGSPKPHSAADIFNPRSFMTESCQQVPSILAAPRPMIDPDDLIQAASPIFVQEEKLQTADGDCLASQKPS</sequence>
<keyword evidence="1" id="KW-1133">Transmembrane helix</keyword>
<keyword evidence="1" id="KW-0472">Membrane</keyword>
<dbReference type="PANTHER" id="PTHR35613">
    <property type="entry name" value="C-TYPE LECTIN DOMAIN-CONTAINING PROTEIN"/>
    <property type="match status" value="1"/>
</dbReference>